<dbReference type="InterPro" id="IPR008914">
    <property type="entry name" value="PEBP"/>
</dbReference>
<dbReference type="SUPFAM" id="SSF49777">
    <property type="entry name" value="PEBP-like"/>
    <property type="match status" value="1"/>
</dbReference>
<dbReference type="Gene3D" id="3.90.280.10">
    <property type="entry name" value="PEBP-like"/>
    <property type="match status" value="1"/>
</dbReference>
<dbReference type="InterPro" id="IPR036610">
    <property type="entry name" value="PEBP-like_sf"/>
</dbReference>
<dbReference type="RefSeq" id="WP_003662644.1">
    <property type="nucleotide sequence ID" value="NZ_ANKW01000003.1"/>
</dbReference>
<comment type="caution">
    <text evidence="1">The sequence shown here is derived from an EMBL/GenBank/DDBJ whole genome shotgun (WGS) entry which is preliminary data.</text>
</comment>
<proteinExistence type="predicted"/>
<dbReference type="CDD" id="cd00865">
    <property type="entry name" value="PEBP_bact_arch"/>
    <property type="match status" value="1"/>
</dbReference>
<sequence>MKLSVPLINGQLADRYGKHASGSDVKNGYPITSFPFTIEGAPAETVSFALWFLDYDAVPVGGLPWIHWNAANIPADSTTFPAGASHTNKVTMVEGKNATAGHLVGNTDPFTQAGYVGPQPPDKDHDYTLIVFALDTELPLQAGFWLNEARHAMKGHILAQAEIDLPSRV</sequence>
<dbReference type="InterPro" id="IPR005247">
    <property type="entry name" value="YbhB_YbcL/LppC-like"/>
</dbReference>
<dbReference type="NCBIfam" id="TIGR00481">
    <property type="entry name" value="YbhB/YbcL family Raf kinase inhibitor-like protein"/>
    <property type="match status" value="1"/>
</dbReference>
<reference evidence="1 2" key="1">
    <citation type="journal article" date="2013" name="PLoS ONE">
        <title>Lactobacillus paracasei comparative genomics: towards species pan-genome definition and exploitation of diversity.</title>
        <authorList>
            <person name="Smokvina T."/>
            <person name="Wels M."/>
            <person name="Polka J."/>
            <person name="Chervaux C."/>
            <person name="Brisse S."/>
            <person name="Boekhorst J."/>
            <person name="van Hylckama Vlieg J.E."/>
            <person name="Siezen R.J."/>
        </authorList>
    </citation>
    <scope>NUCLEOTIDE SEQUENCE [LARGE SCALE GENOMIC DNA]</scope>
    <source>
        <strain evidence="1 2">Lpp122</strain>
    </source>
</reference>
<evidence type="ECO:0000313" key="1">
    <source>
        <dbReference type="EMBL" id="EPC21334.1"/>
    </source>
</evidence>
<organism evidence="1 2">
    <name type="scientific">Lacticaseibacillus paracasei subsp. paracasei Lpp122</name>
    <dbReference type="NCBI Taxonomy" id="1256218"/>
    <lineage>
        <taxon>Bacteria</taxon>
        <taxon>Bacillati</taxon>
        <taxon>Bacillota</taxon>
        <taxon>Bacilli</taxon>
        <taxon>Lactobacillales</taxon>
        <taxon>Lactobacillaceae</taxon>
        <taxon>Lacticaseibacillus</taxon>
    </lineage>
</organism>
<evidence type="ECO:0000313" key="2">
    <source>
        <dbReference type="Proteomes" id="UP000014281"/>
    </source>
</evidence>
<dbReference type="AlphaFoldDB" id="A0A8E0I7A0"/>
<gene>
    <name evidence="1" type="ORF">Lpp122_0412</name>
</gene>
<dbReference type="PANTHER" id="PTHR30289">
    <property type="entry name" value="UNCHARACTERIZED PROTEIN YBCL-RELATED"/>
    <property type="match status" value="1"/>
</dbReference>
<accession>A0A8E0I7A0</accession>
<dbReference type="Proteomes" id="UP000014281">
    <property type="component" value="Unassembled WGS sequence"/>
</dbReference>
<dbReference type="EMBL" id="ANKW01000003">
    <property type="protein sequence ID" value="EPC21334.1"/>
    <property type="molecule type" value="Genomic_DNA"/>
</dbReference>
<protein>
    <submittedName>
        <fullName evidence="1">Phospholipid-binding protein</fullName>
    </submittedName>
</protein>
<dbReference type="PANTHER" id="PTHR30289:SF1">
    <property type="entry name" value="PEBP (PHOSPHATIDYLETHANOLAMINE-BINDING PROTEIN) FAMILY PROTEIN"/>
    <property type="match status" value="1"/>
</dbReference>
<name>A0A8E0I7A0_LACPA</name>
<dbReference type="Pfam" id="PF01161">
    <property type="entry name" value="PBP"/>
    <property type="match status" value="1"/>
</dbReference>